<dbReference type="OrthoDB" id="122965at2"/>
<reference evidence="2 3" key="1">
    <citation type="submission" date="2017-07" db="EMBL/GenBank/DDBJ databases">
        <title>Genome sequencing and assembly of Paenibacillus rigui.</title>
        <authorList>
            <person name="Mayilraj S."/>
        </authorList>
    </citation>
    <scope>NUCLEOTIDE SEQUENCE [LARGE SCALE GENOMIC DNA]</scope>
    <source>
        <strain evidence="2 3">JCM 16352</strain>
    </source>
</reference>
<dbReference type="AlphaFoldDB" id="A0A229UM83"/>
<evidence type="ECO:0000313" key="2">
    <source>
        <dbReference type="EMBL" id="OXM84577.1"/>
    </source>
</evidence>
<organism evidence="2 3">
    <name type="scientific">Paenibacillus rigui</name>
    <dbReference type="NCBI Taxonomy" id="554312"/>
    <lineage>
        <taxon>Bacteria</taxon>
        <taxon>Bacillati</taxon>
        <taxon>Bacillota</taxon>
        <taxon>Bacilli</taxon>
        <taxon>Bacillales</taxon>
        <taxon>Paenibacillaceae</taxon>
        <taxon>Paenibacillus</taxon>
    </lineage>
</organism>
<sequence>MKVFISWSGERSKKVGELLDEWLQCVLQAVDPWMSSKDIDRGSLWFSEINDQLKDTSIGVVCLTRENLNKPWILFEAGALAKGLNSTRVCTLLIDLESTDISDPLAQFNHTLPTQSSIWGLVRTINSSLGERSLKERVLENVFMTYWPQFEERFNAILSEVPDTSPEVRRNNDDILVELLQVTRGLDKRVRYMERDQQHSVKMTNEEFDKILFRLKNKGFDLEQLLEVFTETYGIPYNVVHRRLMENDFTNMENKNIELKQHFSIIK</sequence>
<accession>A0A229UM83</accession>
<dbReference type="Proteomes" id="UP000215509">
    <property type="component" value="Unassembled WGS sequence"/>
</dbReference>
<gene>
    <name evidence="2" type="ORF">CF651_18890</name>
</gene>
<protein>
    <submittedName>
        <fullName evidence="2">Toll-Interleukin receptor</fullName>
    </submittedName>
</protein>
<dbReference type="Pfam" id="PF13676">
    <property type="entry name" value="TIR_2"/>
    <property type="match status" value="1"/>
</dbReference>
<dbReference type="SUPFAM" id="SSF52200">
    <property type="entry name" value="Toll/Interleukin receptor TIR domain"/>
    <property type="match status" value="1"/>
</dbReference>
<proteinExistence type="predicted"/>
<dbReference type="Gene3D" id="3.40.50.10140">
    <property type="entry name" value="Toll/interleukin-1 receptor homology (TIR) domain"/>
    <property type="match status" value="1"/>
</dbReference>
<evidence type="ECO:0000313" key="3">
    <source>
        <dbReference type="Proteomes" id="UP000215509"/>
    </source>
</evidence>
<dbReference type="InterPro" id="IPR000157">
    <property type="entry name" value="TIR_dom"/>
</dbReference>
<comment type="caution">
    <text evidence="2">The sequence shown here is derived from an EMBL/GenBank/DDBJ whole genome shotgun (WGS) entry which is preliminary data.</text>
</comment>
<dbReference type="EMBL" id="NMQW01000027">
    <property type="protein sequence ID" value="OXM84577.1"/>
    <property type="molecule type" value="Genomic_DNA"/>
</dbReference>
<keyword evidence="2" id="KW-0675">Receptor</keyword>
<dbReference type="InterPro" id="IPR035897">
    <property type="entry name" value="Toll_tir_struct_dom_sf"/>
</dbReference>
<evidence type="ECO:0000259" key="1">
    <source>
        <dbReference type="Pfam" id="PF13676"/>
    </source>
</evidence>
<name>A0A229UM83_9BACL</name>
<dbReference type="RefSeq" id="WP_094016433.1">
    <property type="nucleotide sequence ID" value="NZ_NMQW01000027.1"/>
</dbReference>
<feature type="domain" description="TIR" evidence="1">
    <location>
        <begin position="3"/>
        <end position="107"/>
    </location>
</feature>
<keyword evidence="3" id="KW-1185">Reference proteome</keyword>
<dbReference type="GO" id="GO:0007165">
    <property type="term" value="P:signal transduction"/>
    <property type="evidence" value="ECO:0007669"/>
    <property type="project" value="InterPro"/>
</dbReference>